<dbReference type="Proteomes" id="UP000221222">
    <property type="component" value="Unassembled WGS sequence"/>
</dbReference>
<dbReference type="AlphaFoldDB" id="A0A2G1DF61"/>
<dbReference type="EMBL" id="CP032098">
    <property type="protein sequence ID" value="AXX91290.1"/>
    <property type="molecule type" value="Genomic_DNA"/>
</dbReference>
<proteinExistence type="predicted"/>
<reference evidence="2 3" key="1">
    <citation type="submission" date="2017-09" db="EMBL/GenBank/DDBJ databases">
        <title>Arcobacter canalis sp. nov., a new species isolated from a water canal contaminated with urban sewage.</title>
        <authorList>
            <person name="Perez-Cataluna A."/>
            <person name="Salas-Masso N."/>
            <person name="Figueras M.J."/>
        </authorList>
    </citation>
    <scope>NUCLEOTIDE SEQUENCE [LARGE SCALE GENOMIC DNA]</scope>
    <source>
        <strain evidence="2 3">F98-3</strain>
    </source>
</reference>
<organism evidence="2 3">
    <name type="scientific">Malaciobacter molluscorum LMG 25693</name>
    <dbReference type="NCBI Taxonomy" id="870501"/>
    <lineage>
        <taxon>Bacteria</taxon>
        <taxon>Pseudomonadati</taxon>
        <taxon>Campylobacterota</taxon>
        <taxon>Epsilonproteobacteria</taxon>
        <taxon>Campylobacterales</taxon>
        <taxon>Arcobacteraceae</taxon>
        <taxon>Malaciobacter</taxon>
    </lineage>
</organism>
<name>A0A2G1DF61_9BACT</name>
<dbReference type="PROSITE" id="PS51257">
    <property type="entry name" value="PROKAR_LIPOPROTEIN"/>
    <property type="match status" value="1"/>
</dbReference>
<dbReference type="KEGG" id="amol:AMOL_0274"/>
<evidence type="ECO:0000313" key="2">
    <source>
        <dbReference type="EMBL" id="PHO17121.1"/>
    </source>
</evidence>
<sequence length="192" mass="22922">MKKSIFVIFISIIFSGCLAFQVNNVSMWNKNLKLTNNNATATYHPCTTFSYYIKDNNIKYGKLFIEYVDLDSNCMWNGFPRSFFEDLFKQTQRIQNMKVVEQYDYDNFEFTTYLINNESYINLIYNFTTSTSTFILDYSGKLSNEYIKSYNKNYISKYMNKKRYSKDYEKSLVTMANFYSYFSRDSDSYVGD</sequence>
<reference evidence="1 4" key="2">
    <citation type="submission" date="2018-08" db="EMBL/GenBank/DDBJ databases">
        <title>Complete genome of the Arcobacter molluscorum type strain LMG 25693.</title>
        <authorList>
            <person name="Miller W.G."/>
            <person name="Yee E."/>
            <person name="Bono J.L."/>
        </authorList>
    </citation>
    <scope>NUCLEOTIDE SEQUENCE [LARGE SCALE GENOMIC DNA]</scope>
    <source>
        <strain evidence="1 4">CECT 7696</strain>
    </source>
</reference>
<dbReference type="RefSeq" id="WP_099343353.1">
    <property type="nucleotide sequence ID" value="NZ_CP032098.1"/>
</dbReference>
<accession>A0A2G1DF61</accession>
<gene>
    <name evidence="1" type="ORF">AMOL_0274</name>
    <name evidence="2" type="ORF">CPU12_11940</name>
</gene>
<keyword evidence="3" id="KW-1185">Reference proteome</keyword>
<evidence type="ECO:0000313" key="1">
    <source>
        <dbReference type="EMBL" id="AXX91290.1"/>
    </source>
</evidence>
<protein>
    <recommendedName>
        <fullName evidence="5">Lipoprotein</fullName>
    </recommendedName>
</protein>
<evidence type="ECO:0000313" key="4">
    <source>
        <dbReference type="Proteomes" id="UP000262712"/>
    </source>
</evidence>
<evidence type="ECO:0008006" key="5">
    <source>
        <dbReference type="Google" id="ProtNLM"/>
    </source>
</evidence>
<dbReference type="Proteomes" id="UP000262712">
    <property type="component" value="Chromosome"/>
</dbReference>
<evidence type="ECO:0000313" key="3">
    <source>
        <dbReference type="Proteomes" id="UP000221222"/>
    </source>
</evidence>
<dbReference type="EMBL" id="NXFY01000023">
    <property type="protein sequence ID" value="PHO17121.1"/>
    <property type="molecule type" value="Genomic_DNA"/>
</dbReference>